<dbReference type="EMBL" id="CP124535">
    <property type="protein sequence ID" value="WGV16066.1"/>
    <property type="molecule type" value="Genomic_DNA"/>
</dbReference>
<evidence type="ECO:0000256" key="1">
    <source>
        <dbReference type="SAM" id="MobiDB-lite"/>
    </source>
</evidence>
<protein>
    <submittedName>
        <fullName evidence="2">Uncharacterized protein</fullName>
    </submittedName>
</protein>
<dbReference type="Proteomes" id="UP001230978">
    <property type="component" value="Chromosome"/>
</dbReference>
<reference evidence="2 3" key="1">
    <citation type="submission" date="2023-04" db="EMBL/GenBank/DDBJ databases">
        <title>YMD61, complete Genome.</title>
        <authorList>
            <person name="Zhang J."/>
        </authorList>
    </citation>
    <scope>NUCLEOTIDE SEQUENCE [LARGE SCALE GENOMIC DNA]</scope>
    <source>
        <strain evidence="2 3">YMD61</strain>
    </source>
</reference>
<organism evidence="2 3">
    <name type="scientific">Fuscovulum ytuae</name>
    <dbReference type="NCBI Taxonomy" id="3042299"/>
    <lineage>
        <taxon>Bacteria</taxon>
        <taxon>Pseudomonadati</taxon>
        <taxon>Pseudomonadota</taxon>
        <taxon>Alphaproteobacteria</taxon>
        <taxon>Rhodobacterales</taxon>
        <taxon>Paracoccaceae</taxon>
        <taxon>Fuscovulum</taxon>
    </lineage>
</organism>
<proteinExistence type="predicted"/>
<sequence length="190" mass="20970">MVRDTVASDGLWSAARGLARRDAEYKQRLMAADEPRHGGADGRGNLSEQRLAEFKTFVLEACINQVRFMETLMQPQRLRDRIMTWCKAEMAKGTLSKGADIVMREALMSGEVARGSLPDLLGVSDRKARKVTAELLALRALKSNTQRAPLRLSFPARLAGNLMPGLLPQDSSETPEVQAYVPTSIAKTTR</sequence>
<keyword evidence="3" id="KW-1185">Reference proteome</keyword>
<accession>A0ABY8Q5G4</accession>
<feature type="region of interest" description="Disordered" evidence="1">
    <location>
        <begin position="167"/>
        <end position="190"/>
    </location>
</feature>
<evidence type="ECO:0000313" key="2">
    <source>
        <dbReference type="EMBL" id="WGV16066.1"/>
    </source>
</evidence>
<name>A0ABY8Q5G4_9RHOB</name>
<gene>
    <name evidence="2" type="ORF">QF092_17735</name>
</gene>
<dbReference type="RefSeq" id="WP_281466042.1">
    <property type="nucleotide sequence ID" value="NZ_CP124535.1"/>
</dbReference>
<evidence type="ECO:0000313" key="3">
    <source>
        <dbReference type="Proteomes" id="UP001230978"/>
    </source>
</evidence>